<accession>A0A859FH57</accession>
<dbReference type="HAMAP" id="MF_00208">
    <property type="entry name" value="MurE"/>
    <property type="match status" value="1"/>
</dbReference>
<evidence type="ECO:0000256" key="15">
    <source>
        <dbReference type="ARBA" id="ARBA00072883"/>
    </source>
</evidence>
<keyword evidence="10 19" id="KW-0131">Cell cycle</keyword>
<feature type="binding site" evidence="19">
    <location>
        <begin position="408"/>
        <end position="411"/>
    </location>
    <ligand>
        <name>meso-2,6-diaminopimelate</name>
        <dbReference type="ChEBI" id="CHEBI:57791"/>
    </ligand>
</feature>
<evidence type="ECO:0000259" key="22">
    <source>
        <dbReference type="Pfam" id="PF02875"/>
    </source>
</evidence>
<dbReference type="Pfam" id="PF08245">
    <property type="entry name" value="Mur_ligase_M"/>
    <property type="match status" value="1"/>
</dbReference>
<name>A0A859FH57_9BACI</name>
<evidence type="ECO:0000256" key="3">
    <source>
        <dbReference type="ARBA" id="ARBA00022490"/>
    </source>
</evidence>
<feature type="binding site" evidence="19">
    <location>
        <position position="151"/>
    </location>
    <ligand>
        <name>UDP-N-acetyl-alpha-D-muramoyl-L-alanyl-D-glutamate</name>
        <dbReference type="ChEBI" id="CHEBI:83900"/>
    </ligand>
</feature>
<evidence type="ECO:0000256" key="4">
    <source>
        <dbReference type="ARBA" id="ARBA00022598"/>
    </source>
</evidence>
<evidence type="ECO:0000256" key="5">
    <source>
        <dbReference type="ARBA" id="ARBA00022618"/>
    </source>
</evidence>
<feature type="short sequence motif" description="Meso-diaminopimelate recognition motif" evidence="19">
    <location>
        <begin position="408"/>
        <end position="411"/>
    </location>
</feature>
<dbReference type="NCBIfam" id="NF001124">
    <property type="entry name" value="PRK00139.1-2"/>
    <property type="match status" value="1"/>
</dbReference>
<comment type="caution">
    <text evidence="19">Lacks conserved residue(s) required for the propagation of feature annotation.</text>
</comment>
<dbReference type="Gene3D" id="3.40.1190.10">
    <property type="entry name" value="Mur-like, catalytic domain"/>
    <property type="match status" value="1"/>
</dbReference>
<dbReference type="PANTHER" id="PTHR23135:SF4">
    <property type="entry name" value="UDP-N-ACETYLMURAMOYL-L-ALANYL-D-GLUTAMATE--2,6-DIAMINOPIMELATE LIGASE MURE HOMOLOG, CHLOROPLASTIC"/>
    <property type="match status" value="1"/>
</dbReference>
<proteinExistence type="inferred from homology"/>
<comment type="PTM">
    <text evidence="19">Carboxylation is probably crucial for Mg(2+) binding and, consequently, for the gamma-phosphate positioning of ATP.</text>
</comment>
<dbReference type="EMBL" id="CP041372">
    <property type="protein sequence ID" value="QKS71526.1"/>
    <property type="molecule type" value="Genomic_DNA"/>
</dbReference>
<dbReference type="GO" id="GO:0009252">
    <property type="term" value="P:peptidoglycan biosynthetic process"/>
    <property type="evidence" value="ECO:0007669"/>
    <property type="project" value="UniProtKB-UniRule"/>
</dbReference>
<evidence type="ECO:0000256" key="12">
    <source>
        <dbReference type="ARBA" id="ARBA00050251"/>
    </source>
</evidence>
<dbReference type="Pfam" id="PF01225">
    <property type="entry name" value="Mur_ligase"/>
    <property type="match status" value="1"/>
</dbReference>
<keyword evidence="25" id="KW-1185">Reference proteome</keyword>
<feature type="binding site" evidence="19">
    <location>
        <position position="187"/>
    </location>
    <ligand>
        <name>UDP-N-acetyl-alpha-D-muramoyl-L-alanyl-D-glutamate</name>
        <dbReference type="ChEBI" id="CHEBI:83900"/>
    </ligand>
</feature>
<evidence type="ECO:0000256" key="16">
    <source>
        <dbReference type="ARBA" id="ARBA00075482"/>
    </source>
</evidence>
<gene>
    <name evidence="19" type="primary">murE</name>
    <name evidence="24" type="ORF">FLK61_33080</name>
</gene>
<dbReference type="Gene3D" id="3.40.1390.10">
    <property type="entry name" value="MurE/MurF, N-terminal domain"/>
    <property type="match status" value="1"/>
</dbReference>
<dbReference type="RefSeq" id="WP_176009561.1">
    <property type="nucleotide sequence ID" value="NZ_CP041372.2"/>
</dbReference>
<dbReference type="EC" id="6.3.2.13" evidence="14 19"/>
<dbReference type="GO" id="GO:0008360">
    <property type="term" value="P:regulation of cell shape"/>
    <property type="evidence" value="ECO:0007669"/>
    <property type="project" value="UniProtKB-KW"/>
</dbReference>
<feature type="domain" description="Mur ligase C-terminal" evidence="22">
    <location>
        <begin position="335"/>
        <end position="460"/>
    </location>
</feature>
<comment type="cofactor">
    <cofactor evidence="19">
        <name>Mg(2+)</name>
        <dbReference type="ChEBI" id="CHEBI:18420"/>
    </cofactor>
</comment>
<dbReference type="PROSITE" id="PS01011">
    <property type="entry name" value="FOLYLPOLYGLU_SYNT_1"/>
    <property type="match status" value="1"/>
</dbReference>
<evidence type="ECO:0000259" key="23">
    <source>
        <dbReference type="Pfam" id="PF08245"/>
    </source>
</evidence>
<reference evidence="25" key="1">
    <citation type="submission" date="2019-07" db="EMBL/GenBank/DDBJ databases">
        <title>Bacillus alkalisoli sp. nov. isolated from saline soil.</title>
        <authorList>
            <person name="Sun J.-Q."/>
            <person name="Xu L."/>
        </authorList>
    </citation>
    <scope>NUCLEOTIDE SEQUENCE [LARGE SCALE GENOMIC DNA]</scope>
    <source>
        <strain evidence="25">M4U3P1</strain>
    </source>
</reference>
<feature type="modified residue" description="N6-carboxylysine" evidence="19">
    <location>
        <position position="219"/>
    </location>
</feature>
<evidence type="ECO:0000256" key="17">
    <source>
        <dbReference type="ARBA" id="ARBA00076158"/>
    </source>
</evidence>
<dbReference type="InterPro" id="IPR035911">
    <property type="entry name" value="MurE/MurF_N"/>
</dbReference>
<dbReference type="InterPro" id="IPR000713">
    <property type="entry name" value="Mur_ligase_N"/>
</dbReference>
<comment type="subcellular location">
    <subcellularLocation>
        <location evidence="19 20">Cytoplasm</location>
    </subcellularLocation>
</comment>
<dbReference type="GO" id="GO:0005737">
    <property type="term" value="C:cytoplasm"/>
    <property type="evidence" value="ECO:0007669"/>
    <property type="project" value="UniProtKB-SubCell"/>
</dbReference>
<dbReference type="NCBIfam" id="NF001126">
    <property type="entry name" value="PRK00139.1-4"/>
    <property type="match status" value="1"/>
</dbReference>
<keyword evidence="6 19" id="KW-0547">Nucleotide-binding</keyword>
<keyword evidence="7 19" id="KW-0067">ATP-binding</keyword>
<dbReference type="Pfam" id="PF02875">
    <property type="entry name" value="Mur_ligase_C"/>
    <property type="match status" value="1"/>
</dbReference>
<dbReference type="SUPFAM" id="SSF53244">
    <property type="entry name" value="MurD-like peptide ligases, peptide-binding domain"/>
    <property type="match status" value="1"/>
</dbReference>
<keyword evidence="8 19" id="KW-0133">Cell shape</keyword>
<dbReference type="Proteomes" id="UP000318138">
    <property type="component" value="Chromosome"/>
</dbReference>
<feature type="domain" description="Mur ligase N-terminal catalytic" evidence="21">
    <location>
        <begin position="27"/>
        <end position="96"/>
    </location>
</feature>
<dbReference type="InterPro" id="IPR018109">
    <property type="entry name" value="Folylpolyglutamate_synth_CS"/>
</dbReference>
<keyword evidence="19" id="KW-0460">Magnesium</keyword>
<dbReference type="SUPFAM" id="SSF63418">
    <property type="entry name" value="MurE/MurF N-terminal domain"/>
    <property type="match status" value="1"/>
</dbReference>
<dbReference type="UniPathway" id="UPA00219"/>
<evidence type="ECO:0000313" key="25">
    <source>
        <dbReference type="Proteomes" id="UP000318138"/>
    </source>
</evidence>
<dbReference type="Gene3D" id="3.90.190.20">
    <property type="entry name" value="Mur ligase, C-terminal domain"/>
    <property type="match status" value="1"/>
</dbReference>
<dbReference type="KEGG" id="psua:FLK61_33080"/>
<keyword evidence="5 19" id="KW-0132">Cell division</keyword>
<feature type="binding site" evidence="19">
    <location>
        <begin position="110"/>
        <end position="116"/>
    </location>
    <ligand>
        <name>ATP</name>
        <dbReference type="ChEBI" id="CHEBI:30616"/>
    </ligand>
</feature>
<evidence type="ECO:0000256" key="14">
    <source>
        <dbReference type="ARBA" id="ARBA00066633"/>
    </source>
</evidence>
<evidence type="ECO:0000256" key="9">
    <source>
        <dbReference type="ARBA" id="ARBA00022984"/>
    </source>
</evidence>
<evidence type="ECO:0000256" key="2">
    <source>
        <dbReference type="ARBA" id="ARBA00005898"/>
    </source>
</evidence>
<feature type="binding site" evidence="19">
    <location>
        <position position="462"/>
    </location>
    <ligand>
        <name>meso-2,6-diaminopimelate</name>
        <dbReference type="ChEBI" id="CHEBI:57791"/>
    </ligand>
</feature>
<dbReference type="InterPro" id="IPR005761">
    <property type="entry name" value="UDP-N-AcMur-Glu-dNH2Pim_ligase"/>
</dbReference>
<evidence type="ECO:0000256" key="1">
    <source>
        <dbReference type="ARBA" id="ARBA00004752"/>
    </source>
</evidence>
<evidence type="ECO:0000256" key="19">
    <source>
        <dbReference type="HAMAP-Rule" id="MF_00208"/>
    </source>
</evidence>
<dbReference type="GO" id="GO:0004326">
    <property type="term" value="F:tetrahydrofolylpolyglutamate synthase activity"/>
    <property type="evidence" value="ECO:0007669"/>
    <property type="project" value="InterPro"/>
</dbReference>
<dbReference type="PANTHER" id="PTHR23135">
    <property type="entry name" value="MUR LIGASE FAMILY MEMBER"/>
    <property type="match status" value="1"/>
</dbReference>
<feature type="binding site" evidence="19">
    <location>
        <position position="458"/>
    </location>
    <ligand>
        <name>meso-2,6-diaminopimelate</name>
        <dbReference type="ChEBI" id="CHEBI:57791"/>
    </ligand>
</feature>
<comment type="function">
    <text evidence="13 19">Catalyzes the addition of meso-diaminopimelic acid to the nucleotide precursor UDP-N-acetylmuramoyl-L-alanyl-D-glutamate (UMAG) in the biosynthesis of bacterial cell-wall peptidoglycan.</text>
</comment>
<evidence type="ECO:0000313" key="24">
    <source>
        <dbReference type="EMBL" id="QKS71526.1"/>
    </source>
</evidence>
<dbReference type="InterPro" id="IPR036615">
    <property type="entry name" value="Mur_ligase_C_dom_sf"/>
</dbReference>
<dbReference type="InterPro" id="IPR013221">
    <property type="entry name" value="Mur_ligase_cen"/>
</dbReference>
<keyword evidence="9 19" id="KW-0573">Peptidoglycan synthesis</keyword>
<feature type="binding site" evidence="19">
    <location>
        <position position="384"/>
    </location>
    <ligand>
        <name>meso-2,6-diaminopimelate</name>
        <dbReference type="ChEBI" id="CHEBI:57791"/>
    </ligand>
</feature>
<evidence type="ECO:0000256" key="8">
    <source>
        <dbReference type="ARBA" id="ARBA00022960"/>
    </source>
</evidence>
<comment type="catalytic activity">
    <reaction evidence="12 19">
        <text>UDP-N-acetyl-alpha-D-muramoyl-L-alanyl-D-glutamate + meso-2,6-diaminopimelate + ATP = UDP-N-acetyl-alpha-D-muramoyl-L-alanyl-gamma-D-glutamyl-meso-2,6-diaminopimelate + ADP + phosphate + H(+)</text>
        <dbReference type="Rhea" id="RHEA:23676"/>
        <dbReference type="ChEBI" id="CHEBI:15378"/>
        <dbReference type="ChEBI" id="CHEBI:30616"/>
        <dbReference type="ChEBI" id="CHEBI:43474"/>
        <dbReference type="ChEBI" id="CHEBI:57791"/>
        <dbReference type="ChEBI" id="CHEBI:83900"/>
        <dbReference type="ChEBI" id="CHEBI:83905"/>
        <dbReference type="ChEBI" id="CHEBI:456216"/>
        <dbReference type="EC" id="6.3.2.13"/>
    </reaction>
</comment>
<organism evidence="24 25">
    <name type="scientific">Paenalkalicoccus suaedae</name>
    <dbReference type="NCBI Taxonomy" id="2592382"/>
    <lineage>
        <taxon>Bacteria</taxon>
        <taxon>Bacillati</taxon>
        <taxon>Bacillota</taxon>
        <taxon>Bacilli</taxon>
        <taxon>Bacillales</taxon>
        <taxon>Bacillaceae</taxon>
        <taxon>Paenalkalicoccus</taxon>
    </lineage>
</organism>
<evidence type="ECO:0000259" key="21">
    <source>
        <dbReference type="Pfam" id="PF01225"/>
    </source>
</evidence>
<dbReference type="InterPro" id="IPR036565">
    <property type="entry name" value="Mur-like_cat_sf"/>
</dbReference>
<evidence type="ECO:0000256" key="13">
    <source>
        <dbReference type="ARBA" id="ARBA00056782"/>
    </source>
</evidence>
<dbReference type="GO" id="GO:0051301">
    <property type="term" value="P:cell division"/>
    <property type="evidence" value="ECO:0007669"/>
    <property type="project" value="UniProtKB-KW"/>
</dbReference>
<dbReference type="NCBIfam" id="TIGR01085">
    <property type="entry name" value="murE"/>
    <property type="match status" value="1"/>
</dbReference>
<dbReference type="GO" id="GO:0008765">
    <property type="term" value="F:UDP-N-acetylmuramoylalanyl-D-glutamate-2,6-diaminopimelate ligase activity"/>
    <property type="evidence" value="ECO:0007669"/>
    <property type="project" value="UniProtKB-UniRule"/>
</dbReference>
<evidence type="ECO:0000256" key="11">
    <source>
        <dbReference type="ARBA" id="ARBA00023316"/>
    </source>
</evidence>
<feature type="binding site" evidence="19">
    <location>
        <begin position="152"/>
        <end position="153"/>
    </location>
    <ligand>
        <name>UDP-N-acetyl-alpha-D-muramoyl-L-alanyl-D-glutamate</name>
        <dbReference type="ChEBI" id="CHEBI:83900"/>
    </ligand>
</feature>
<keyword evidence="11 19" id="KW-0961">Cell wall biogenesis/degradation</keyword>
<keyword evidence="4 19" id="KW-0436">Ligase</keyword>
<feature type="binding site" evidence="19">
    <location>
        <position position="32"/>
    </location>
    <ligand>
        <name>UDP-N-acetyl-alpha-D-muramoyl-L-alanyl-D-glutamate</name>
        <dbReference type="ChEBI" id="CHEBI:83900"/>
    </ligand>
</feature>
<feature type="binding site" evidence="19">
    <location>
        <position position="179"/>
    </location>
    <ligand>
        <name>UDP-N-acetyl-alpha-D-muramoyl-L-alanyl-D-glutamate</name>
        <dbReference type="ChEBI" id="CHEBI:83900"/>
    </ligand>
</feature>
<sequence length="488" mass="53773">MKLRDLEALLPVSKRVGQNQEDIDILHIEMDSRTVSPGTLFFCVPGYTVDGHDFATQAVENGASALVVDRELDVNVPMILVPNVRRAMAQLATHFYDNPSKHLRMIGVTGTNGKTSVTHFLDQLLTELGAKTGLIGTMYAKYVGKEVATSNTTPESLVLQRTLRDMCKEGVETVAMEVSSHALELGRSHGTSFEVAVFTNLSQDHLDYHETMNDYAHAKSLLFSQLGNTFDRHRQPKAVINNDDAYAGKMIASTAAPVLTYGLGEADFQAIDVRLTPSKTSFTLLAKGQKYKVETHLPGKFSISNILATIVASYALGYELEQIVKIVPSLRGVPGRFEPVITEAPVHTIVDYAHTPDSLQNVLETARDLTSKRVIAVVGCGGDRDKTKRPLMARIAEDLADKVYVTSDNPRTEDPQAILDDMIVGLSKDNHEVIEDRELAIKTAIAHAEPEDVILIAGKGHETYQEIGKVKYPFDDRKVAYDALKEWK</sequence>
<protein>
    <recommendedName>
        <fullName evidence="15 19">UDP-N-acetylmuramoyl-L-alanyl-D-glutamate--2,6-diaminopimelate ligase</fullName>
        <ecNumber evidence="14 19">6.3.2.13</ecNumber>
    </recommendedName>
    <alternativeName>
        <fullName evidence="16 19">Meso-A2pm-adding enzyme</fullName>
    </alternativeName>
    <alternativeName>
        <fullName evidence="17 19">Meso-diaminopimelate-adding enzyme</fullName>
    </alternativeName>
    <alternativeName>
        <fullName evidence="18 19">UDP-MurNAc-L-Ala-D-Glu:meso-diaminopimelate ligase</fullName>
    </alternativeName>
    <alternativeName>
        <fullName evidence="19">UDP-MurNAc-tripeptide synthetase</fullName>
    </alternativeName>
    <alternativeName>
        <fullName evidence="19">UDP-N-acetylmuramyl-tripeptide synthetase</fullName>
    </alternativeName>
</protein>
<comment type="similarity">
    <text evidence="2 19">Belongs to the MurCDEF family. MurE subfamily.</text>
</comment>
<evidence type="ECO:0000256" key="18">
    <source>
        <dbReference type="ARBA" id="ARBA00081560"/>
    </source>
</evidence>
<dbReference type="GO" id="GO:0005524">
    <property type="term" value="F:ATP binding"/>
    <property type="evidence" value="ECO:0007669"/>
    <property type="project" value="UniProtKB-UniRule"/>
</dbReference>
<keyword evidence="3 19" id="KW-0963">Cytoplasm</keyword>
<evidence type="ECO:0000256" key="6">
    <source>
        <dbReference type="ARBA" id="ARBA00022741"/>
    </source>
</evidence>
<evidence type="ECO:0000256" key="7">
    <source>
        <dbReference type="ARBA" id="ARBA00022840"/>
    </source>
</evidence>
<evidence type="ECO:0000256" key="10">
    <source>
        <dbReference type="ARBA" id="ARBA00023306"/>
    </source>
</evidence>
<dbReference type="FunFam" id="3.90.190.20:FF:000006">
    <property type="entry name" value="UDP-N-acetylmuramoyl-L-alanyl-D-glutamate--2,6-diaminopimelate ligase"/>
    <property type="match status" value="1"/>
</dbReference>
<dbReference type="InterPro" id="IPR004101">
    <property type="entry name" value="Mur_ligase_C"/>
</dbReference>
<dbReference type="AlphaFoldDB" id="A0A859FH57"/>
<dbReference type="SUPFAM" id="SSF53623">
    <property type="entry name" value="MurD-like peptide ligases, catalytic domain"/>
    <property type="match status" value="1"/>
</dbReference>
<dbReference type="GO" id="GO:0000287">
    <property type="term" value="F:magnesium ion binding"/>
    <property type="evidence" value="ECO:0007669"/>
    <property type="project" value="UniProtKB-UniRule"/>
</dbReference>
<comment type="pathway">
    <text evidence="1 19 20">Cell wall biogenesis; peptidoglycan biosynthesis.</text>
</comment>
<dbReference type="GO" id="GO:0071555">
    <property type="term" value="P:cell wall organization"/>
    <property type="evidence" value="ECO:0007669"/>
    <property type="project" value="UniProtKB-KW"/>
</dbReference>
<evidence type="ECO:0000256" key="20">
    <source>
        <dbReference type="RuleBase" id="RU004135"/>
    </source>
</evidence>
<feature type="domain" description="Mur ligase central" evidence="23">
    <location>
        <begin position="108"/>
        <end position="312"/>
    </location>
</feature>